<keyword evidence="6" id="KW-1185">Reference proteome</keyword>
<organism evidence="5 6">
    <name type="scientific">Candidatus Accumulibacter aalborgensis</name>
    <dbReference type="NCBI Taxonomy" id="1860102"/>
    <lineage>
        <taxon>Bacteria</taxon>
        <taxon>Pseudomonadati</taxon>
        <taxon>Pseudomonadota</taxon>
        <taxon>Betaproteobacteria</taxon>
        <taxon>Candidatus Accumulibacter</taxon>
    </lineage>
</organism>
<dbReference type="GO" id="GO:0140662">
    <property type="term" value="F:ATP-dependent protein folding chaperone"/>
    <property type="evidence" value="ECO:0007669"/>
    <property type="project" value="InterPro"/>
</dbReference>
<accession>A0A1A8XRA1</accession>
<sequence>MIFPGIDLGTTYSMMAHVNSYGQPALFPDVHNASQFRTPSVVYIGREGCLVGEAAEELLEDAPELPIARFVKARLAQTQWSHGDHQQRQWSAEGLSALIVRKLLKDADTFANDEIGPAVVTVPAQFTDEQRRATLLAATLAGLGSVRLMEEPVAAATYYGLNEGPSDRTLLVYDFGGGTFDVTVLQTAKEGLFVLASDGVAKLGGRILDERIMALIADDFQRRFGRNPLADPGSAQRLRRLAEQAKIKLSKPGLPQVRQSLLLLGNPFDLVFTRQQFDAIMTEAVSETLASCSRCLNAASLTWKDVDKVLLTGGSSLLPQVQAEILRVSGKRAGDVVSKQPHQAVAFGAAILAERFGRHRDSDSVIQQVSGADLCLRVWDRQNNQPALESLIARNTPLPTSYARTFYTNRDDQTRLVLEFVQKRGEAGEEFSLGHFAFGPIQNPRKNYPVEVTVALGRDGLVRVTARDLVVGKEIAHTLQDGDGKLGMRDLDEQRKLVESVQINV</sequence>
<gene>
    <name evidence="5" type="ORF">ACCAA_480019</name>
</gene>
<protein>
    <submittedName>
        <fullName evidence="5">Putative Heat shock protein 70</fullName>
    </submittedName>
</protein>
<dbReference type="AlphaFoldDB" id="A0A1A8XRA1"/>
<comment type="similarity">
    <text evidence="1 4">Belongs to the heat shock protein 70 family.</text>
</comment>
<dbReference type="SUPFAM" id="SSF53067">
    <property type="entry name" value="Actin-like ATPase domain"/>
    <property type="match status" value="2"/>
</dbReference>
<dbReference type="PRINTS" id="PR00301">
    <property type="entry name" value="HEATSHOCK70"/>
</dbReference>
<proteinExistence type="inferred from homology"/>
<keyword evidence="5" id="KW-0346">Stress response</keyword>
<evidence type="ECO:0000256" key="3">
    <source>
        <dbReference type="ARBA" id="ARBA00022840"/>
    </source>
</evidence>
<dbReference type="InterPro" id="IPR018181">
    <property type="entry name" value="Heat_shock_70_CS"/>
</dbReference>
<dbReference type="InterPro" id="IPR013126">
    <property type="entry name" value="Hsp_70_fam"/>
</dbReference>
<dbReference type="InterPro" id="IPR029047">
    <property type="entry name" value="HSP70_peptide-bd_sf"/>
</dbReference>
<dbReference type="EMBL" id="FLQX01000125">
    <property type="protein sequence ID" value="SBT07655.1"/>
    <property type="molecule type" value="Genomic_DNA"/>
</dbReference>
<evidence type="ECO:0000256" key="4">
    <source>
        <dbReference type="RuleBase" id="RU003322"/>
    </source>
</evidence>
<dbReference type="Pfam" id="PF00012">
    <property type="entry name" value="HSP70"/>
    <property type="match status" value="1"/>
</dbReference>
<dbReference type="PROSITE" id="PS00329">
    <property type="entry name" value="HSP70_2"/>
    <property type="match status" value="1"/>
</dbReference>
<dbReference type="Gene3D" id="3.30.420.40">
    <property type="match status" value="2"/>
</dbReference>
<dbReference type="Proteomes" id="UP000199169">
    <property type="component" value="Unassembled WGS sequence"/>
</dbReference>
<name>A0A1A8XRA1_9PROT</name>
<evidence type="ECO:0000313" key="5">
    <source>
        <dbReference type="EMBL" id="SBT07655.1"/>
    </source>
</evidence>
<dbReference type="Gene3D" id="2.60.34.10">
    <property type="entry name" value="Substrate Binding Domain Of DNAk, Chain A, domain 1"/>
    <property type="match status" value="1"/>
</dbReference>
<dbReference type="InterPro" id="IPR043129">
    <property type="entry name" value="ATPase_NBD"/>
</dbReference>
<reference evidence="5 6" key="1">
    <citation type="submission" date="2016-06" db="EMBL/GenBank/DDBJ databases">
        <authorList>
            <person name="Kjaerup R.B."/>
            <person name="Dalgaard T.S."/>
            <person name="Juul-Madsen H.R."/>
        </authorList>
    </citation>
    <scope>NUCLEOTIDE SEQUENCE [LARGE SCALE GENOMIC DNA]</scope>
    <source>
        <strain evidence="5">3</strain>
    </source>
</reference>
<dbReference type="STRING" id="1860102.ACCAA_480019"/>
<evidence type="ECO:0000256" key="2">
    <source>
        <dbReference type="ARBA" id="ARBA00022741"/>
    </source>
</evidence>
<dbReference type="SUPFAM" id="SSF100920">
    <property type="entry name" value="Heat shock protein 70kD (HSP70), peptide-binding domain"/>
    <property type="match status" value="1"/>
</dbReference>
<dbReference type="RefSeq" id="WP_186407809.1">
    <property type="nucleotide sequence ID" value="NZ_FLQX01000125.1"/>
</dbReference>
<keyword evidence="3 4" id="KW-0067">ATP-binding</keyword>
<evidence type="ECO:0000256" key="1">
    <source>
        <dbReference type="ARBA" id="ARBA00007381"/>
    </source>
</evidence>
<evidence type="ECO:0000313" key="6">
    <source>
        <dbReference type="Proteomes" id="UP000199169"/>
    </source>
</evidence>
<dbReference type="PROSITE" id="PS00297">
    <property type="entry name" value="HSP70_1"/>
    <property type="match status" value="1"/>
</dbReference>
<keyword evidence="2 4" id="KW-0547">Nucleotide-binding</keyword>
<dbReference type="Gene3D" id="3.90.640.10">
    <property type="entry name" value="Actin, Chain A, domain 4"/>
    <property type="match status" value="1"/>
</dbReference>
<dbReference type="GO" id="GO:0005524">
    <property type="term" value="F:ATP binding"/>
    <property type="evidence" value="ECO:0007669"/>
    <property type="project" value="UniProtKB-KW"/>
</dbReference>
<dbReference type="PANTHER" id="PTHR19375">
    <property type="entry name" value="HEAT SHOCK PROTEIN 70KDA"/>
    <property type="match status" value="1"/>
</dbReference>